<dbReference type="InterPro" id="IPR043128">
    <property type="entry name" value="Rev_trsase/Diguanyl_cyclase"/>
</dbReference>
<organism evidence="4 5">
    <name type="scientific">Curvibacter microcysteis</name>
    <dbReference type="NCBI Taxonomy" id="3026419"/>
    <lineage>
        <taxon>Bacteria</taxon>
        <taxon>Pseudomonadati</taxon>
        <taxon>Pseudomonadota</taxon>
        <taxon>Betaproteobacteria</taxon>
        <taxon>Burkholderiales</taxon>
        <taxon>Comamonadaceae</taxon>
        <taxon>Curvibacter</taxon>
    </lineage>
</organism>
<keyword evidence="4" id="KW-0548">Nucleotidyltransferase</keyword>
<name>A0ABT5MI77_9BURK</name>
<dbReference type="InterPro" id="IPR052155">
    <property type="entry name" value="Biofilm_reg_signaling"/>
</dbReference>
<dbReference type="PROSITE" id="PS50887">
    <property type="entry name" value="GGDEF"/>
    <property type="match status" value="1"/>
</dbReference>
<dbReference type="CDD" id="cd00130">
    <property type="entry name" value="PAS"/>
    <property type="match status" value="1"/>
</dbReference>
<evidence type="ECO:0000313" key="5">
    <source>
        <dbReference type="Proteomes" id="UP001528672"/>
    </source>
</evidence>
<evidence type="ECO:0000313" key="4">
    <source>
        <dbReference type="EMBL" id="MDD0815689.1"/>
    </source>
</evidence>
<dbReference type="EC" id="2.7.7.65" evidence="4"/>
<reference evidence="4 5" key="1">
    <citation type="submission" date="2023-02" db="EMBL/GenBank/DDBJ databases">
        <title>Bacterial whole genome sequence for Curvibacter sp. HBC28.</title>
        <authorList>
            <person name="Le V."/>
            <person name="Ko S.-R."/>
            <person name="Ahn C.-Y."/>
            <person name="Oh H.-M."/>
        </authorList>
    </citation>
    <scope>NUCLEOTIDE SEQUENCE [LARGE SCALE GENOMIC DNA]</scope>
    <source>
        <strain evidence="4 5">HBC28</strain>
    </source>
</reference>
<evidence type="ECO:0000259" key="2">
    <source>
        <dbReference type="PROSITE" id="PS50113"/>
    </source>
</evidence>
<dbReference type="NCBIfam" id="TIGR00254">
    <property type="entry name" value="GGDEF"/>
    <property type="match status" value="1"/>
</dbReference>
<keyword evidence="1" id="KW-0472">Membrane</keyword>
<dbReference type="InterPro" id="IPR000700">
    <property type="entry name" value="PAS-assoc_C"/>
</dbReference>
<dbReference type="PROSITE" id="PS50113">
    <property type="entry name" value="PAC"/>
    <property type="match status" value="1"/>
</dbReference>
<keyword evidence="4" id="KW-0808">Transferase</keyword>
<dbReference type="SMART" id="SM00091">
    <property type="entry name" value="PAS"/>
    <property type="match status" value="1"/>
</dbReference>
<dbReference type="SMART" id="SM00267">
    <property type="entry name" value="GGDEF"/>
    <property type="match status" value="1"/>
</dbReference>
<dbReference type="InterPro" id="IPR000160">
    <property type="entry name" value="GGDEF_dom"/>
</dbReference>
<dbReference type="GO" id="GO:0052621">
    <property type="term" value="F:diguanylate cyclase activity"/>
    <property type="evidence" value="ECO:0007669"/>
    <property type="project" value="UniProtKB-EC"/>
</dbReference>
<dbReference type="SUPFAM" id="SSF55073">
    <property type="entry name" value="Nucleotide cyclase"/>
    <property type="match status" value="1"/>
</dbReference>
<dbReference type="CDD" id="cd01949">
    <property type="entry name" value="GGDEF"/>
    <property type="match status" value="1"/>
</dbReference>
<dbReference type="Pfam" id="PF00990">
    <property type="entry name" value="GGDEF"/>
    <property type="match status" value="1"/>
</dbReference>
<dbReference type="Proteomes" id="UP001528672">
    <property type="component" value="Unassembled WGS sequence"/>
</dbReference>
<dbReference type="PANTHER" id="PTHR44757">
    <property type="entry name" value="DIGUANYLATE CYCLASE DGCP"/>
    <property type="match status" value="1"/>
</dbReference>
<evidence type="ECO:0000256" key="1">
    <source>
        <dbReference type="SAM" id="Phobius"/>
    </source>
</evidence>
<sequence>MSRFGLAGTVLRFFHALPFRVGLAALVPALLASALGVLYQSQRCEQLALAQLSQSQAADVALLASLVEARAEQTRSWLSVLAHALTPAQLNRPVTPAEVWPTQRSALRVFDFVDVTRGDGVPLWRHAQASLLPADLESAVAQLRAQSLADGQDHVLAPVGRWPTEKPLVLLSTAVRGPGGLLQGVLVAGLSLYSSQLMPPLVSQSTFQGDPLLIYNAEGRILHHPQAARLLGMVHDEALWGPALAQSLGEGGGVGSQGVSRQTEQHLISEADIPSLQWRMARISRLDTVLAPYREMRRQALGLAALAAVLGALLVLWSLRHLTRPLALLRRRARQVLDRSAPAASDWPQASGEVGELITTLRQIALAQDREHHRLRVMVGQLEAILEHASIGIVVTRHRTLELMGHQASAMLGYAPGELHGQPARVLYPSEAAYAELGQQVRQQFQERGYFDGELMFRRQDGSDFWVHMLGRGVVPDDPEGGTIWIFDDITAEREARRELSWSATHDSLTGLVNRRELEARLARQLQTELPAASWGEEGSRGCLLFVDLDHFKSINDGAGHAAGDVALQQVARLMEAQVRQSDTVGRLGGDEFALLLPACSVQRAERIAESLCRSIAALPLVFEGRAYPIGCSIGLVTLDHSSREVREVLHAADMACYQAKRSGRNQVAQHALTA</sequence>
<dbReference type="EMBL" id="JAQSIO010000004">
    <property type="protein sequence ID" value="MDD0815689.1"/>
    <property type="molecule type" value="Genomic_DNA"/>
</dbReference>
<gene>
    <name evidence="4" type="ORF">PSQ39_13715</name>
</gene>
<evidence type="ECO:0000259" key="3">
    <source>
        <dbReference type="PROSITE" id="PS50887"/>
    </source>
</evidence>
<comment type="caution">
    <text evidence="4">The sequence shown here is derived from an EMBL/GenBank/DDBJ whole genome shotgun (WGS) entry which is preliminary data.</text>
</comment>
<dbReference type="InterPro" id="IPR000014">
    <property type="entry name" value="PAS"/>
</dbReference>
<protein>
    <submittedName>
        <fullName evidence="4">Diguanylate cyclase</fullName>
        <ecNumber evidence="4">2.7.7.65</ecNumber>
    </submittedName>
</protein>
<dbReference type="InterPro" id="IPR029787">
    <property type="entry name" value="Nucleotide_cyclase"/>
</dbReference>
<dbReference type="Gene3D" id="6.10.340.10">
    <property type="match status" value="1"/>
</dbReference>
<dbReference type="Gene3D" id="3.30.450.20">
    <property type="entry name" value="PAS domain"/>
    <property type="match status" value="1"/>
</dbReference>
<accession>A0ABT5MI77</accession>
<dbReference type="SUPFAM" id="SSF55785">
    <property type="entry name" value="PYP-like sensor domain (PAS domain)"/>
    <property type="match status" value="1"/>
</dbReference>
<proteinExistence type="predicted"/>
<feature type="domain" description="PAC" evidence="2">
    <location>
        <begin position="451"/>
        <end position="502"/>
    </location>
</feature>
<dbReference type="Gene3D" id="3.30.70.270">
    <property type="match status" value="1"/>
</dbReference>
<keyword evidence="5" id="KW-1185">Reference proteome</keyword>
<dbReference type="RefSeq" id="WP_273927376.1">
    <property type="nucleotide sequence ID" value="NZ_JAQSIO010000004.1"/>
</dbReference>
<keyword evidence="1" id="KW-0812">Transmembrane</keyword>
<dbReference type="PANTHER" id="PTHR44757:SF2">
    <property type="entry name" value="BIOFILM ARCHITECTURE MAINTENANCE PROTEIN MBAA"/>
    <property type="match status" value="1"/>
</dbReference>
<feature type="transmembrane region" description="Helical" evidence="1">
    <location>
        <begin position="20"/>
        <end position="39"/>
    </location>
</feature>
<keyword evidence="1" id="KW-1133">Transmembrane helix</keyword>
<dbReference type="InterPro" id="IPR035965">
    <property type="entry name" value="PAS-like_dom_sf"/>
</dbReference>
<feature type="transmembrane region" description="Helical" evidence="1">
    <location>
        <begin position="300"/>
        <end position="319"/>
    </location>
</feature>
<dbReference type="NCBIfam" id="TIGR00229">
    <property type="entry name" value="sensory_box"/>
    <property type="match status" value="1"/>
</dbReference>
<feature type="domain" description="GGDEF" evidence="3">
    <location>
        <begin position="540"/>
        <end position="673"/>
    </location>
</feature>
<dbReference type="Pfam" id="PF13426">
    <property type="entry name" value="PAS_9"/>
    <property type="match status" value="1"/>
</dbReference>